<dbReference type="Pfam" id="PF03990">
    <property type="entry name" value="DUF348"/>
    <property type="match status" value="2"/>
</dbReference>
<feature type="transmembrane region" description="Helical" evidence="3">
    <location>
        <begin position="21"/>
        <end position="39"/>
    </location>
</feature>
<dbReference type="Pfam" id="PF06725">
    <property type="entry name" value="3D"/>
    <property type="match status" value="1"/>
</dbReference>
<evidence type="ECO:0000259" key="4">
    <source>
        <dbReference type="PROSITE" id="PS51109"/>
    </source>
</evidence>
<evidence type="ECO:0000256" key="1">
    <source>
        <dbReference type="ARBA" id="ARBA00022729"/>
    </source>
</evidence>
<reference evidence="5" key="1">
    <citation type="submission" date="2020-08" db="EMBL/GenBank/DDBJ databases">
        <title>Genome public.</title>
        <authorList>
            <person name="Liu C."/>
            <person name="Sun Q."/>
        </authorList>
    </citation>
    <scope>NUCLEOTIDE SEQUENCE</scope>
    <source>
        <strain evidence="5">H8</strain>
    </source>
</reference>
<keyword evidence="3" id="KW-1133">Transmembrane helix</keyword>
<dbReference type="Proteomes" id="UP000611762">
    <property type="component" value="Unassembled WGS sequence"/>
</dbReference>
<keyword evidence="6" id="KW-1185">Reference proteome</keyword>
<feature type="domain" description="G5" evidence="4">
    <location>
        <begin position="160"/>
        <end position="240"/>
    </location>
</feature>
<feature type="region of interest" description="Disordered" evidence="2">
    <location>
        <begin position="240"/>
        <end position="265"/>
    </location>
</feature>
<dbReference type="RefSeq" id="WP_283245356.1">
    <property type="nucleotide sequence ID" value="NZ_JACRSU010000001.1"/>
</dbReference>
<dbReference type="GO" id="GO:0004553">
    <property type="term" value="F:hydrolase activity, hydrolyzing O-glycosyl compounds"/>
    <property type="evidence" value="ECO:0007669"/>
    <property type="project" value="InterPro"/>
</dbReference>
<dbReference type="InterPro" id="IPR010611">
    <property type="entry name" value="3D_dom"/>
</dbReference>
<evidence type="ECO:0000256" key="2">
    <source>
        <dbReference type="SAM" id="MobiDB-lite"/>
    </source>
</evidence>
<dbReference type="InterPro" id="IPR011098">
    <property type="entry name" value="G5_dom"/>
</dbReference>
<evidence type="ECO:0000256" key="3">
    <source>
        <dbReference type="SAM" id="Phobius"/>
    </source>
</evidence>
<protein>
    <submittedName>
        <fullName evidence="5">G5 domain-containing protein</fullName>
    </submittedName>
</protein>
<comment type="caution">
    <text evidence="5">The sequence shown here is derived from an EMBL/GenBank/DDBJ whole genome shotgun (WGS) entry which is preliminary data.</text>
</comment>
<dbReference type="AlphaFoldDB" id="A0A926DMD9"/>
<evidence type="ECO:0000313" key="6">
    <source>
        <dbReference type="Proteomes" id="UP000611762"/>
    </source>
</evidence>
<dbReference type="SUPFAM" id="SSF50685">
    <property type="entry name" value="Barwin-like endoglucanases"/>
    <property type="match status" value="1"/>
</dbReference>
<dbReference type="Pfam" id="PF07501">
    <property type="entry name" value="G5"/>
    <property type="match status" value="1"/>
</dbReference>
<proteinExistence type="predicted"/>
<dbReference type="InterPro" id="IPR051933">
    <property type="entry name" value="Resuscitation_pf_RpfB"/>
</dbReference>
<dbReference type="GO" id="GO:0009254">
    <property type="term" value="P:peptidoglycan turnover"/>
    <property type="evidence" value="ECO:0007669"/>
    <property type="project" value="InterPro"/>
</dbReference>
<dbReference type="EMBL" id="JACRSU010000001">
    <property type="protein sequence ID" value="MBC8539775.1"/>
    <property type="molecule type" value="Genomic_DNA"/>
</dbReference>
<name>A0A926DMD9_9FIRM</name>
<dbReference type="Gene3D" id="2.40.40.10">
    <property type="entry name" value="RlpA-like domain"/>
    <property type="match status" value="1"/>
</dbReference>
<sequence length="404" mass="42590">MGNKKGSIFTNEKFSFRGPSKRFIAIISIVAASILFYGFTPSADEESPLTSVTIVDGENYFEVETKGQTVGDALCVADITLGENDSVSKDLGAEIKDGETITVNRGKLIFLNTSGTTFEIRTNAATVGDALISDGFQVGKYDEVVPDVNTPTADGMTVSVTRVYVEVYEVNEEIPFTEKTITNDEKEAGYKNVIQEGKPGTLVRTFKKVSKDGAGVTATLIGESVASQPVEQIIEIGTKQVSEPAQPPAGTNTGANPSVTLTPGKTADGVPFAAIPTMAQNNTKTTTSGNTAVTAYGTFTFSKVINAKATAYEGSSASNGKWAGKTATGRAPVFGVVAVDPSVIPLNSKLYIESSDGGKSWIYGFAVAGDTGGAIKGNKIDLCYNTLDQCYQFGRRDAVVYVLN</sequence>
<gene>
    <name evidence="5" type="ORF">H8698_02140</name>
</gene>
<keyword evidence="1" id="KW-0732">Signal</keyword>
<feature type="compositionally biased region" description="Polar residues" evidence="2">
    <location>
        <begin position="240"/>
        <end position="263"/>
    </location>
</feature>
<dbReference type="InterPro" id="IPR007137">
    <property type="entry name" value="DUF348"/>
</dbReference>
<dbReference type="GO" id="GO:0019867">
    <property type="term" value="C:outer membrane"/>
    <property type="evidence" value="ECO:0007669"/>
    <property type="project" value="InterPro"/>
</dbReference>
<dbReference type="PANTHER" id="PTHR39160:SF4">
    <property type="entry name" value="RESUSCITATION-PROMOTING FACTOR RPFB"/>
    <property type="match status" value="1"/>
</dbReference>
<organism evidence="5 6">
    <name type="scientific">Congzhengia minquanensis</name>
    <dbReference type="NCBI Taxonomy" id="2763657"/>
    <lineage>
        <taxon>Bacteria</taxon>
        <taxon>Bacillati</taxon>
        <taxon>Bacillota</taxon>
        <taxon>Clostridia</taxon>
        <taxon>Eubacteriales</taxon>
        <taxon>Oscillospiraceae</taxon>
        <taxon>Congzhengia</taxon>
    </lineage>
</organism>
<dbReference type="Gene3D" id="2.20.230.10">
    <property type="entry name" value="Resuscitation-promoting factor rpfb"/>
    <property type="match status" value="1"/>
</dbReference>
<dbReference type="PANTHER" id="PTHR39160">
    <property type="entry name" value="CELL WALL-BINDING PROTEIN YOCH"/>
    <property type="match status" value="1"/>
</dbReference>
<evidence type="ECO:0000313" key="5">
    <source>
        <dbReference type="EMBL" id="MBC8539775.1"/>
    </source>
</evidence>
<dbReference type="InterPro" id="IPR036908">
    <property type="entry name" value="RlpA-like_sf"/>
</dbReference>
<keyword evidence="3" id="KW-0472">Membrane</keyword>
<keyword evidence="3" id="KW-0812">Transmembrane</keyword>
<dbReference type="PROSITE" id="PS51109">
    <property type="entry name" value="G5"/>
    <property type="match status" value="1"/>
</dbReference>
<dbReference type="CDD" id="cd22786">
    <property type="entry name" value="DPBB_YuiC-like"/>
    <property type="match status" value="1"/>
</dbReference>
<accession>A0A926DMD9</accession>
<dbReference type="SMART" id="SM01208">
    <property type="entry name" value="G5"/>
    <property type="match status" value="1"/>
</dbReference>